<evidence type="ECO:0000256" key="1">
    <source>
        <dbReference type="SAM" id="Phobius"/>
    </source>
</evidence>
<reference evidence="2" key="1">
    <citation type="submission" date="2023-11" db="EMBL/GenBank/DDBJ databases">
        <title>Genome assemblies of two species of porcelain crab, Petrolisthes cinctipes and Petrolisthes manimaculis (Anomura: Porcellanidae).</title>
        <authorList>
            <person name="Angst P."/>
        </authorList>
    </citation>
    <scope>NUCLEOTIDE SEQUENCE</scope>
    <source>
        <strain evidence="2">PB745_02</strain>
        <tissue evidence="2">Gill</tissue>
    </source>
</reference>
<protein>
    <submittedName>
        <fullName evidence="2">Uncharacterized protein</fullName>
    </submittedName>
</protein>
<comment type="caution">
    <text evidence="2">The sequence shown here is derived from an EMBL/GenBank/DDBJ whole genome shotgun (WGS) entry which is preliminary data.</text>
</comment>
<organism evidence="2 3">
    <name type="scientific">Petrolisthes manimaculis</name>
    <dbReference type="NCBI Taxonomy" id="1843537"/>
    <lineage>
        <taxon>Eukaryota</taxon>
        <taxon>Metazoa</taxon>
        <taxon>Ecdysozoa</taxon>
        <taxon>Arthropoda</taxon>
        <taxon>Crustacea</taxon>
        <taxon>Multicrustacea</taxon>
        <taxon>Malacostraca</taxon>
        <taxon>Eumalacostraca</taxon>
        <taxon>Eucarida</taxon>
        <taxon>Decapoda</taxon>
        <taxon>Pleocyemata</taxon>
        <taxon>Anomura</taxon>
        <taxon>Galatheoidea</taxon>
        <taxon>Porcellanidae</taxon>
        <taxon>Petrolisthes</taxon>
    </lineage>
</organism>
<feature type="transmembrane region" description="Helical" evidence="1">
    <location>
        <begin position="30"/>
        <end position="54"/>
    </location>
</feature>
<keyword evidence="3" id="KW-1185">Reference proteome</keyword>
<name>A0AAE1Q8C6_9EUCA</name>
<proteinExistence type="predicted"/>
<dbReference type="EMBL" id="JAWZYT010000559">
    <property type="protein sequence ID" value="KAK4321766.1"/>
    <property type="molecule type" value="Genomic_DNA"/>
</dbReference>
<accession>A0AAE1Q8C6</accession>
<keyword evidence="1" id="KW-0472">Membrane</keyword>
<keyword evidence="1" id="KW-0812">Transmembrane</keyword>
<dbReference type="AlphaFoldDB" id="A0AAE1Q8C6"/>
<evidence type="ECO:0000313" key="3">
    <source>
        <dbReference type="Proteomes" id="UP001292094"/>
    </source>
</evidence>
<evidence type="ECO:0000313" key="2">
    <source>
        <dbReference type="EMBL" id="KAK4321766.1"/>
    </source>
</evidence>
<keyword evidence="1" id="KW-1133">Transmembrane helix</keyword>
<gene>
    <name evidence="2" type="ORF">Pmani_007395</name>
</gene>
<dbReference type="Proteomes" id="UP001292094">
    <property type="component" value="Unassembled WGS sequence"/>
</dbReference>
<sequence length="82" mass="9213">MRQNWHVVVEAEEQVKRELNNQEGSKDNTLAIVLGTLGGVLGVALIAGEGYMFYTKKYKKPKREVISLEELGDTNPTFTDED</sequence>